<dbReference type="Pfam" id="PF03120">
    <property type="entry name" value="OB_DNA_ligase"/>
    <property type="match status" value="1"/>
</dbReference>
<dbReference type="GO" id="GO:0003911">
    <property type="term" value="F:DNA ligase (NAD+) activity"/>
    <property type="evidence" value="ECO:0007669"/>
    <property type="project" value="UniProtKB-EC"/>
</dbReference>
<dbReference type="PIRSF" id="PIRSF001604">
    <property type="entry name" value="LigA"/>
    <property type="match status" value="1"/>
</dbReference>
<evidence type="ECO:0000313" key="13">
    <source>
        <dbReference type="Proteomes" id="UP000502608"/>
    </source>
</evidence>
<dbReference type="InterPro" id="IPR013840">
    <property type="entry name" value="DNAligase_N"/>
</dbReference>
<dbReference type="InterPro" id="IPR012340">
    <property type="entry name" value="NA-bd_OB-fold"/>
</dbReference>
<keyword evidence="8" id="KW-0520">NAD</keyword>
<evidence type="ECO:0000256" key="4">
    <source>
        <dbReference type="ARBA" id="ARBA00022705"/>
    </source>
</evidence>
<protein>
    <recommendedName>
        <fullName evidence="2">DNA ligase (NAD(+))</fullName>
        <ecNumber evidence="2">6.5.1.2</ecNumber>
    </recommendedName>
</protein>
<dbReference type="InterPro" id="IPR010994">
    <property type="entry name" value="RuvA_2-like"/>
</dbReference>
<dbReference type="Gene3D" id="3.40.50.10190">
    <property type="entry name" value="BRCT domain"/>
    <property type="match status" value="1"/>
</dbReference>
<dbReference type="Pfam" id="PF00533">
    <property type="entry name" value="BRCT"/>
    <property type="match status" value="1"/>
</dbReference>
<keyword evidence="5" id="KW-0479">Metal-binding</keyword>
<name>A0A6G9QPH2_9GAMM</name>
<sequence length="613" mass="66629">MKKLLKTKIANLTDNQLSELMTYLNEQYRKGTPLISDAAFDFIYLPALAKRVPQHPLVTKVQPEPQMGTKGRVTHVHPMLSTNKAYLDSELADFTNRCQQAAIALKQPELTYRITAKLDGLAAKYDAEHQTVVTRGDGHQGFEVGRLLELGLKVIGNGSGVGEIVIEQNYFDANLSTKYKHSRNFVAGIVNADNINEDGLRALADGAIHLVLFKDMFGLTVKANQIESNMIQLATLASQDCAYNCDGTVIEVINPIVKDAMGSNDRHHNWQLAFKQQGETALFNVLGIEWAVGRNKITPVIEVEPQLLSGAVISRVTAHHAGNVKALSLGKGAVIELVRSGFVIPKIEKCIQKGVVDIPTHCPCCHSPVQWANDFILCVNDECTERKVSSICYHFELIGADLFGRKTVQKLVLGGLDSIISIYQATQSMFEHCGLGAGQAANLITELNRIRETPVDDFKVLASLGIKSLGRGSSKRLLAVKPLAEVTTLSVADITALENFGDTTALIIEKNLGHKANLIQFLINQLNIKNTKSVTPKTGALVGLKLVFTGKMTSNRDSMKSLAETNGADVQSSVRKDTTYLVAGLNVGATKINAAQAKGVSVISEQDFYALIA</sequence>
<dbReference type="InterPro" id="IPR004150">
    <property type="entry name" value="NAD_DNA_ligase_OB"/>
</dbReference>
<dbReference type="SMART" id="SM00532">
    <property type="entry name" value="LIGANc"/>
    <property type="match status" value="1"/>
</dbReference>
<dbReference type="PROSITE" id="PS50172">
    <property type="entry name" value="BRCT"/>
    <property type="match status" value="1"/>
</dbReference>
<keyword evidence="12" id="KW-0614">Plasmid</keyword>
<evidence type="ECO:0000259" key="11">
    <source>
        <dbReference type="PROSITE" id="PS50172"/>
    </source>
</evidence>
<dbReference type="CDD" id="cd17748">
    <property type="entry name" value="BRCT_DNA_ligase_like"/>
    <property type="match status" value="1"/>
</dbReference>
<comment type="catalytic activity">
    <reaction evidence="10">
        <text>NAD(+) + (deoxyribonucleotide)n-3'-hydroxyl + 5'-phospho-(deoxyribonucleotide)m = (deoxyribonucleotide)n+m + AMP + beta-nicotinamide D-nucleotide.</text>
        <dbReference type="EC" id="6.5.1.2"/>
    </reaction>
</comment>
<dbReference type="GO" id="GO:0046872">
    <property type="term" value="F:metal ion binding"/>
    <property type="evidence" value="ECO:0007669"/>
    <property type="project" value="UniProtKB-KW"/>
</dbReference>
<organism evidence="12 13">
    <name type="scientific">Shewanella aestuarii</name>
    <dbReference type="NCBI Taxonomy" id="1028752"/>
    <lineage>
        <taxon>Bacteria</taxon>
        <taxon>Pseudomonadati</taxon>
        <taxon>Pseudomonadota</taxon>
        <taxon>Gammaproteobacteria</taxon>
        <taxon>Alteromonadales</taxon>
        <taxon>Shewanellaceae</taxon>
        <taxon>Shewanella</taxon>
    </lineage>
</organism>
<keyword evidence="3" id="KW-0436">Ligase</keyword>
<gene>
    <name evidence="12" type="ORF">HBH39_18515</name>
</gene>
<dbReference type="InterPro" id="IPR001357">
    <property type="entry name" value="BRCT_dom"/>
</dbReference>
<keyword evidence="4" id="KW-0235">DNA replication</keyword>
<dbReference type="EC" id="6.5.1.2" evidence="2"/>
<geneLocation type="plasmid" evidence="12 13">
    <name>pPN3F2_1</name>
</geneLocation>
<evidence type="ECO:0000256" key="1">
    <source>
        <dbReference type="ARBA" id="ARBA00004067"/>
    </source>
</evidence>
<keyword evidence="6" id="KW-0227">DNA damage</keyword>
<proteinExistence type="predicted"/>
<dbReference type="Pfam" id="PF01653">
    <property type="entry name" value="DNA_ligase_aden"/>
    <property type="match status" value="1"/>
</dbReference>
<comment type="function">
    <text evidence="1">DNA ligase that catalyzes the formation of phosphodiester linkages between 5'-phosphoryl and 3'-hydroxyl groups in double-stranded DNA using NAD as a coenzyme and as the energy source for the reaction. It is essential for DNA replication and repair of damaged DNA.</text>
</comment>
<feature type="domain" description="BRCT" evidence="11">
    <location>
        <begin position="536"/>
        <end position="613"/>
    </location>
</feature>
<dbReference type="SUPFAM" id="SSF52113">
    <property type="entry name" value="BRCT domain"/>
    <property type="match status" value="1"/>
</dbReference>
<dbReference type="RefSeq" id="WP_167680297.1">
    <property type="nucleotide sequence ID" value="NZ_CP050314.1"/>
</dbReference>
<dbReference type="KEGG" id="saes:HBH39_18515"/>
<keyword evidence="9" id="KW-0234">DNA repair</keyword>
<dbReference type="InterPro" id="IPR013839">
    <property type="entry name" value="DNAligase_adenylation"/>
</dbReference>
<dbReference type="GO" id="GO:0006281">
    <property type="term" value="P:DNA repair"/>
    <property type="evidence" value="ECO:0007669"/>
    <property type="project" value="UniProtKB-KW"/>
</dbReference>
<dbReference type="AlphaFoldDB" id="A0A6G9QPH2"/>
<evidence type="ECO:0000256" key="2">
    <source>
        <dbReference type="ARBA" id="ARBA00012722"/>
    </source>
</evidence>
<dbReference type="Gene3D" id="3.30.470.30">
    <property type="entry name" value="DNA ligase/mRNA capping enzyme"/>
    <property type="match status" value="1"/>
</dbReference>
<dbReference type="SUPFAM" id="SSF50249">
    <property type="entry name" value="Nucleic acid-binding proteins"/>
    <property type="match status" value="1"/>
</dbReference>
<evidence type="ECO:0000313" key="12">
    <source>
        <dbReference type="EMBL" id="QIR16466.1"/>
    </source>
</evidence>
<evidence type="ECO:0000256" key="7">
    <source>
        <dbReference type="ARBA" id="ARBA00022833"/>
    </source>
</evidence>
<evidence type="ECO:0000256" key="8">
    <source>
        <dbReference type="ARBA" id="ARBA00023027"/>
    </source>
</evidence>
<reference evidence="12 13" key="1">
    <citation type="submission" date="2020-03" db="EMBL/GenBank/DDBJ databases">
        <title>Complete genome sequence of Shewanella sp.</title>
        <authorList>
            <person name="Kim Y.-S."/>
            <person name="Kim S.-J."/>
            <person name="Jung H.-K."/>
            <person name="Kim K.-H."/>
        </authorList>
    </citation>
    <scope>NUCLEOTIDE SEQUENCE [LARGE SCALE GENOMIC DNA]</scope>
    <source>
        <strain evidence="12 13">PN3F2</strain>
        <plasmid evidence="12 13">pPN3F2_1</plasmid>
    </source>
</reference>
<evidence type="ECO:0000256" key="5">
    <source>
        <dbReference type="ARBA" id="ARBA00022723"/>
    </source>
</evidence>
<keyword evidence="13" id="KW-1185">Reference proteome</keyword>
<accession>A0A6G9QPH2</accession>
<dbReference type="SUPFAM" id="SSF47781">
    <property type="entry name" value="RuvA domain 2-like"/>
    <property type="match status" value="1"/>
</dbReference>
<dbReference type="InterPro" id="IPR036420">
    <property type="entry name" value="BRCT_dom_sf"/>
</dbReference>
<evidence type="ECO:0000256" key="10">
    <source>
        <dbReference type="ARBA" id="ARBA00034005"/>
    </source>
</evidence>
<evidence type="ECO:0000256" key="6">
    <source>
        <dbReference type="ARBA" id="ARBA00022763"/>
    </source>
</evidence>
<evidence type="ECO:0000256" key="9">
    <source>
        <dbReference type="ARBA" id="ARBA00023204"/>
    </source>
</evidence>
<dbReference type="GO" id="GO:0006260">
    <property type="term" value="P:DNA replication"/>
    <property type="evidence" value="ECO:0007669"/>
    <property type="project" value="UniProtKB-KW"/>
</dbReference>
<dbReference type="InterPro" id="IPR001679">
    <property type="entry name" value="DNA_ligase"/>
</dbReference>
<dbReference type="SUPFAM" id="SSF56091">
    <property type="entry name" value="DNA ligase/mRNA capping enzyme, catalytic domain"/>
    <property type="match status" value="1"/>
</dbReference>
<dbReference type="Gene3D" id="2.40.50.140">
    <property type="entry name" value="Nucleic acid-binding proteins"/>
    <property type="match status" value="1"/>
</dbReference>
<dbReference type="Proteomes" id="UP000502608">
    <property type="component" value="Plasmid pPN3F2_1"/>
</dbReference>
<keyword evidence="7" id="KW-0862">Zinc</keyword>
<dbReference type="EMBL" id="CP050314">
    <property type="protein sequence ID" value="QIR16466.1"/>
    <property type="molecule type" value="Genomic_DNA"/>
</dbReference>
<evidence type="ECO:0000256" key="3">
    <source>
        <dbReference type="ARBA" id="ARBA00022598"/>
    </source>
</evidence>